<feature type="transmembrane region" description="Helical" evidence="1">
    <location>
        <begin position="469"/>
        <end position="492"/>
    </location>
</feature>
<keyword evidence="3" id="KW-1185">Reference proteome</keyword>
<reference evidence="3" key="1">
    <citation type="submission" date="2015-09" db="EMBL/GenBank/DDBJ databases">
        <authorList>
            <person name="Wibberg D."/>
        </authorList>
    </citation>
    <scope>NUCLEOTIDE SEQUENCE [LARGE SCALE GENOMIC DNA]</scope>
    <source>
        <strain evidence="3">SD1D</strain>
    </source>
</reference>
<gene>
    <name evidence="2" type="ORF">SD1D_0045</name>
</gene>
<accession>A0A0K8J2R5</accession>
<evidence type="ECO:0000256" key="1">
    <source>
        <dbReference type="SAM" id="Phobius"/>
    </source>
</evidence>
<evidence type="ECO:0000313" key="2">
    <source>
        <dbReference type="EMBL" id="CUH91608.1"/>
    </source>
</evidence>
<sequence>MLYGIIIIFFVILFFFSKRQMGSTFNSIDKKKHRLYFLYPMARFILIRAGLEEKCLKQSEVSKNIRALYVLEGHENQTRLYWYQKTSLVLLIIFIFSSLSFFISIESYMNKSVSFDNHLIRPEEEEGDNRIRLRYKIQNREDLKDFYEDEITIENKARIYSHKEWDELLNIAIPYLEKEMLGENEEASHVHRNLNFIKKIPKTGISIEWIPKDYKLIDSRGIIHNEDMVEDKVETLVTAILRYHDRKVEHIIPITIVPPIMDNKDILQRELESIIDETNEATAMDKKWSLPKKIGDYLVIWERDEKNISMPIFILGLTGAILIWFFCDKELDNKMKLRNNQLLLDYPEIINKFILLINAGMTIKQAWSKIAEDYRQKLNKGEINIRYAYEEMLVTLNELKLGIPEAKAYEQYGKRVALLPYMKFTSLIVQNLRKGNKGLADLLNNEAMEALHTRREISRRLGEEASTKLIGPMIIMLFIVLIIIMVPAIISIRM</sequence>
<dbReference type="AlphaFoldDB" id="A0A0K8J2R5"/>
<dbReference type="EMBL" id="LN879430">
    <property type="protein sequence ID" value="CUH91608.1"/>
    <property type="molecule type" value="Genomic_DNA"/>
</dbReference>
<dbReference type="Proteomes" id="UP000196053">
    <property type="component" value="Chromosome I"/>
</dbReference>
<feature type="transmembrane region" description="Helical" evidence="1">
    <location>
        <begin position="308"/>
        <end position="327"/>
    </location>
</feature>
<feature type="transmembrane region" description="Helical" evidence="1">
    <location>
        <begin position="88"/>
        <end position="109"/>
    </location>
</feature>
<dbReference type="RefSeq" id="WP_058257065.1">
    <property type="nucleotide sequence ID" value="NZ_DUPS01000020.1"/>
</dbReference>
<keyword evidence="1" id="KW-0812">Transmembrane</keyword>
<evidence type="ECO:0008006" key="4">
    <source>
        <dbReference type="Google" id="ProtNLM"/>
    </source>
</evidence>
<dbReference type="OrthoDB" id="9793966at2"/>
<name>A0A0K8J2R5_9FIRM</name>
<keyword evidence="1" id="KW-1133">Transmembrane helix</keyword>
<keyword evidence="1" id="KW-0472">Membrane</keyword>
<proteinExistence type="predicted"/>
<protein>
    <recommendedName>
        <fullName evidence="4">Type II secretion system protein GspF domain-containing protein</fullName>
    </recommendedName>
</protein>
<dbReference type="PANTHER" id="PTHR35007">
    <property type="entry name" value="INTEGRAL MEMBRANE PROTEIN-RELATED"/>
    <property type="match status" value="1"/>
</dbReference>
<dbReference type="KEGG" id="hsd:SD1D_0045"/>
<dbReference type="PANTHER" id="PTHR35007:SF2">
    <property type="entry name" value="PILUS ASSEMBLE PROTEIN"/>
    <property type="match status" value="1"/>
</dbReference>
<organism evidence="2 3">
    <name type="scientific">Herbinix luporum</name>
    <dbReference type="NCBI Taxonomy" id="1679721"/>
    <lineage>
        <taxon>Bacteria</taxon>
        <taxon>Bacillati</taxon>
        <taxon>Bacillota</taxon>
        <taxon>Clostridia</taxon>
        <taxon>Lachnospirales</taxon>
        <taxon>Lachnospiraceae</taxon>
        <taxon>Herbinix</taxon>
    </lineage>
</organism>
<evidence type="ECO:0000313" key="3">
    <source>
        <dbReference type="Proteomes" id="UP000196053"/>
    </source>
</evidence>